<evidence type="ECO:0000256" key="7">
    <source>
        <dbReference type="SAM" id="MobiDB-lite"/>
    </source>
</evidence>
<feature type="compositionally biased region" description="Basic and acidic residues" evidence="7">
    <location>
        <begin position="1333"/>
        <end position="1345"/>
    </location>
</feature>
<evidence type="ECO:0000256" key="8">
    <source>
        <dbReference type="SAM" id="Phobius"/>
    </source>
</evidence>
<feature type="domain" description="Histidine kinase" evidence="9">
    <location>
        <begin position="512"/>
        <end position="622"/>
    </location>
</feature>
<feature type="region of interest" description="Disordered" evidence="7">
    <location>
        <begin position="638"/>
        <end position="660"/>
    </location>
</feature>
<dbReference type="PANTHER" id="PTHR44936:SF9">
    <property type="entry name" value="SENSOR PROTEIN CREC"/>
    <property type="match status" value="1"/>
</dbReference>
<dbReference type="Gene3D" id="3.30.565.10">
    <property type="entry name" value="Histidine kinase-like ATPase, C-terminal domain"/>
    <property type="match status" value="1"/>
</dbReference>
<dbReference type="InterPro" id="IPR036890">
    <property type="entry name" value="HATPase_C_sf"/>
</dbReference>
<keyword evidence="8" id="KW-0472">Membrane</keyword>
<evidence type="ECO:0000256" key="5">
    <source>
        <dbReference type="ARBA" id="ARBA00022777"/>
    </source>
</evidence>
<feature type="compositionally biased region" description="Low complexity" evidence="7">
    <location>
        <begin position="1043"/>
        <end position="1055"/>
    </location>
</feature>
<feature type="compositionally biased region" description="Basic and acidic residues" evidence="7">
    <location>
        <begin position="1081"/>
        <end position="1134"/>
    </location>
</feature>
<feature type="compositionally biased region" description="Basic and acidic residues" evidence="7">
    <location>
        <begin position="1214"/>
        <end position="1230"/>
    </location>
</feature>
<evidence type="ECO:0000256" key="1">
    <source>
        <dbReference type="ARBA" id="ARBA00000085"/>
    </source>
</evidence>
<dbReference type="CDD" id="cd06225">
    <property type="entry name" value="HAMP"/>
    <property type="match status" value="1"/>
</dbReference>
<evidence type="ECO:0000313" key="10">
    <source>
        <dbReference type="EMBL" id="MFF3569750.1"/>
    </source>
</evidence>
<reference evidence="10 11" key="1">
    <citation type="submission" date="2024-10" db="EMBL/GenBank/DDBJ databases">
        <title>The Natural Products Discovery Center: Release of the First 8490 Sequenced Strains for Exploring Actinobacteria Biosynthetic Diversity.</title>
        <authorList>
            <person name="Kalkreuter E."/>
            <person name="Kautsar S.A."/>
            <person name="Yang D."/>
            <person name="Bader C.D."/>
            <person name="Teijaro C.N."/>
            <person name="Fluegel L."/>
            <person name="Davis C.M."/>
            <person name="Simpson J.R."/>
            <person name="Lauterbach L."/>
            <person name="Steele A.D."/>
            <person name="Gui C."/>
            <person name="Meng S."/>
            <person name="Li G."/>
            <person name="Viehrig K."/>
            <person name="Ye F."/>
            <person name="Su P."/>
            <person name="Kiefer A.F."/>
            <person name="Nichols A."/>
            <person name="Cepeda A.J."/>
            <person name="Yan W."/>
            <person name="Fan B."/>
            <person name="Jiang Y."/>
            <person name="Adhikari A."/>
            <person name="Zheng C.-J."/>
            <person name="Schuster L."/>
            <person name="Cowan T.M."/>
            <person name="Smanski M.J."/>
            <person name="Chevrette M.G."/>
            <person name="De Carvalho L.P.S."/>
            <person name="Shen B."/>
        </authorList>
    </citation>
    <scope>NUCLEOTIDE SEQUENCE [LARGE SCALE GENOMIC DNA]</scope>
    <source>
        <strain evidence="10 11">NPDC002593</strain>
    </source>
</reference>
<name>A0ABW6S2U2_9NOCA</name>
<gene>
    <name evidence="10" type="ORF">ACFYXQ_18415</name>
</gene>
<feature type="compositionally biased region" description="Low complexity" evidence="7">
    <location>
        <begin position="855"/>
        <end position="873"/>
    </location>
</feature>
<keyword evidence="10" id="KW-0067">ATP-binding</keyword>
<keyword evidence="4" id="KW-0808">Transferase</keyword>
<keyword evidence="3" id="KW-0597">Phosphoprotein</keyword>
<feature type="compositionally biased region" description="Basic and acidic residues" evidence="7">
    <location>
        <begin position="1298"/>
        <end position="1312"/>
    </location>
</feature>
<dbReference type="Gene3D" id="6.10.340.10">
    <property type="match status" value="1"/>
</dbReference>
<feature type="transmembrane region" description="Helical" evidence="8">
    <location>
        <begin position="303"/>
        <end position="325"/>
    </location>
</feature>
<dbReference type="EMBL" id="JBIAQY010000005">
    <property type="protein sequence ID" value="MFF3569750.1"/>
    <property type="molecule type" value="Genomic_DNA"/>
</dbReference>
<evidence type="ECO:0000256" key="2">
    <source>
        <dbReference type="ARBA" id="ARBA00012438"/>
    </source>
</evidence>
<proteinExistence type="predicted"/>
<feature type="region of interest" description="Disordered" evidence="7">
    <location>
        <begin position="690"/>
        <end position="1264"/>
    </location>
</feature>
<dbReference type="RefSeq" id="WP_387404365.1">
    <property type="nucleotide sequence ID" value="NZ_JBIAQY010000005.1"/>
</dbReference>
<feature type="region of interest" description="Disordered" evidence="7">
    <location>
        <begin position="1279"/>
        <end position="1375"/>
    </location>
</feature>
<feature type="compositionally biased region" description="Low complexity" evidence="7">
    <location>
        <begin position="937"/>
        <end position="967"/>
    </location>
</feature>
<dbReference type="Pfam" id="PF02518">
    <property type="entry name" value="HATPase_c"/>
    <property type="match status" value="1"/>
</dbReference>
<dbReference type="GO" id="GO:0005524">
    <property type="term" value="F:ATP binding"/>
    <property type="evidence" value="ECO:0007669"/>
    <property type="project" value="UniProtKB-KW"/>
</dbReference>
<keyword evidence="8" id="KW-1133">Transmembrane helix</keyword>
<dbReference type="InterPro" id="IPR005467">
    <property type="entry name" value="His_kinase_dom"/>
</dbReference>
<keyword evidence="5" id="KW-0418">Kinase</keyword>
<evidence type="ECO:0000256" key="6">
    <source>
        <dbReference type="ARBA" id="ARBA00023012"/>
    </source>
</evidence>
<dbReference type="InterPro" id="IPR003594">
    <property type="entry name" value="HATPase_dom"/>
</dbReference>
<keyword evidence="11" id="KW-1185">Reference proteome</keyword>
<evidence type="ECO:0000313" key="11">
    <source>
        <dbReference type="Proteomes" id="UP001601992"/>
    </source>
</evidence>
<evidence type="ECO:0000259" key="9">
    <source>
        <dbReference type="PROSITE" id="PS50109"/>
    </source>
</evidence>
<feature type="compositionally biased region" description="Polar residues" evidence="7">
    <location>
        <begin position="651"/>
        <end position="660"/>
    </location>
</feature>
<dbReference type="PROSITE" id="PS50109">
    <property type="entry name" value="HIS_KIN"/>
    <property type="match status" value="1"/>
</dbReference>
<organism evidence="10 11">
    <name type="scientific">Nocardia jiangxiensis</name>
    <dbReference type="NCBI Taxonomy" id="282685"/>
    <lineage>
        <taxon>Bacteria</taxon>
        <taxon>Bacillati</taxon>
        <taxon>Actinomycetota</taxon>
        <taxon>Actinomycetes</taxon>
        <taxon>Mycobacteriales</taxon>
        <taxon>Nocardiaceae</taxon>
        <taxon>Nocardia</taxon>
    </lineage>
</organism>
<dbReference type="Proteomes" id="UP001601992">
    <property type="component" value="Unassembled WGS sequence"/>
</dbReference>
<protein>
    <recommendedName>
        <fullName evidence="2">histidine kinase</fullName>
        <ecNumber evidence="2">2.7.13.3</ecNumber>
    </recommendedName>
</protein>
<comment type="catalytic activity">
    <reaction evidence="1">
        <text>ATP + protein L-histidine = ADP + protein N-phospho-L-histidine.</text>
        <dbReference type="EC" id="2.7.13.3"/>
    </reaction>
</comment>
<keyword evidence="8" id="KW-0812">Transmembrane</keyword>
<keyword evidence="10" id="KW-0547">Nucleotide-binding</keyword>
<feature type="compositionally biased region" description="Pro residues" evidence="7">
    <location>
        <begin position="641"/>
        <end position="650"/>
    </location>
</feature>
<dbReference type="SUPFAM" id="SSF55874">
    <property type="entry name" value="ATPase domain of HSP90 chaperone/DNA topoisomerase II/histidine kinase"/>
    <property type="match status" value="1"/>
</dbReference>
<evidence type="ECO:0000256" key="4">
    <source>
        <dbReference type="ARBA" id="ARBA00022679"/>
    </source>
</evidence>
<accession>A0ABW6S2U2</accession>
<dbReference type="PANTHER" id="PTHR44936">
    <property type="entry name" value="SENSOR PROTEIN CREC"/>
    <property type="match status" value="1"/>
</dbReference>
<sequence>MRDAARSGNKRWALSNWDLRWKVTAVLAVPLLVAVVLGASRIAAQFSDSSRLDAAVTHVGAIPAVTGLSGAEATVASEQMAQIAPGQSLVQDADLTALDNAITSAQKNSARLDGVPGGQAALDQMIAGAKEVRANGHTPSPTVTDAVNHEESIRQNSVRTTEQITATVSDPQVEQAKLRLVDTLNTRAVEVSEVAAISEALRGDSKGALRDFQIAANTERQMLSTLAHRFPDNDPTITALNQLVNKRIELAGSPQAAVGQIPVADLKQSLQDSLSYYQKIVDSSTSQITARVNQLADDARTGAIRYAIIVIATIMAALLLAVVIARSMIVPLRKLRLAALRVAEHDLGHEVSRLRDGASPEDVPLEPMPVHTDEEVGQLARAVDDIHGQALRLAADQASMRTQVNDMFETLARRSKSLVDHQLSLIEAMEYDEKDPRLLENLFRLDHLAARMRRNGDNLLILAGTRQRRGKSAPVEIADVLRAAISEVEDYERVKLGATPRGAITEPAASDLAHLFAELLDNALRASPPETDVKFTFAQAHDQGLLVEVADRGIGMPPAEMADINRRLETAAEVGPDTARHMGLFVVGRLAERHGLTVRLRPTFDTARDPGVTVTVHLPKPIIVAPVGGTIAVPTQATPQVPTPSQPIPVQPQSTTPAATMQTRAVTRTPSGNMMVTVDPGVSGAIATDEDAEDGVSAQGVIGSTPPATASPRGGLPQRQPAGAAPSGLPQRQPGSATPGGLPQRQPGADGPTLRRATTDSGPGLPQREPGANGPQMPGAQPGANLPQRPNTGGGLAQPQANLAANMLKRQPGAAGQPRTGGLPQRQRGGNGAPPREPGAGGVPPREGGPGGLPQRGMGAAGLPRRGGPAGPDAPGGPTPPQGPGGLPERPAANRQPGPSGLPQREPGANGLPKRGPNGLPQRGGDGLPQRDAAGNGLPQRGPGGLPQRDAAGNGLPQRGPGGLPQRDAASDGPSQRDTAGNGLPQRDSAAPQRDTPGTGLPKRDPLSGDLPQRDAASNALPPRDPSAGGLPSREGGQPGANGLPQRGPGGLPQRDAAGNGLPQRENTGNGLPQRDGNGLPKRESPGLPKRESTDNGLPKRDPLTGDLPKRDPLTGDLPKRDPLTGDLPERDPLTGDLPQRDSSGNGLPQRDSAGTGLPRRSATPPGLPQRNSAETEPPQRDSGITGLPQRKPGAGLPPRPLPTPGLSLPPADRSAENTDKGEDLGEGRERGRHSFKSNPQKTAAFFQTRLQPTEDTQSSMADSPIFAEMMSAWLADPNSDRSEVAAAFESPGDEGWEAARRAVEAPSDKRTASGLPQRDPGNRLVPGGVGGKVDRVPSNRDPDSIRSSLSRHQQGVRDGRAMKAMNLTGDKGDR</sequence>
<feature type="compositionally biased region" description="Polar residues" evidence="7">
    <location>
        <begin position="1249"/>
        <end position="1262"/>
    </location>
</feature>
<dbReference type="EC" id="2.7.13.3" evidence="2"/>
<comment type="caution">
    <text evidence="10">The sequence shown here is derived from an EMBL/GenBank/DDBJ whole genome shotgun (WGS) entry which is preliminary data.</text>
</comment>
<dbReference type="SMART" id="SM00387">
    <property type="entry name" value="HATPase_c"/>
    <property type="match status" value="1"/>
</dbReference>
<dbReference type="InterPro" id="IPR050980">
    <property type="entry name" value="2C_sensor_his_kinase"/>
</dbReference>
<evidence type="ECO:0000256" key="3">
    <source>
        <dbReference type="ARBA" id="ARBA00022553"/>
    </source>
</evidence>
<keyword evidence="6" id="KW-0902">Two-component regulatory system</keyword>